<dbReference type="Proteomes" id="UP001153292">
    <property type="component" value="Chromosome 25"/>
</dbReference>
<reference evidence="7" key="1">
    <citation type="submission" date="2021-12" db="EMBL/GenBank/DDBJ databases">
        <authorList>
            <person name="King R."/>
        </authorList>
    </citation>
    <scope>NUCLEOTIDE SEQUENCE</scope>
</reference>
<evidence type="ECO:0000313" key="7">
    <source>
        <dbReference type="EMBL" id="CAH0687326.1"/>
    </source>
</evidence>
<evidence type="ECO:0000256" key="2">
    <source>
        <dbReference type="ARBA" id="ARBA00005254"/>
    </source>
</evidence>
<gene>
    <name evidence="7" type="ORF">CHILSU_LOCUS7014</name>
</gene>
<evidence type="ECO:0000256" key="1">
    <source>
        <dbReference type="ARBA" id="ARBA00005005"/>
    </source>
</evidence>
<dbReference type="InterPro" id="IPR001753">
    <property type="entry name" value="Enoyl-CoA_hydra/iso"/>
</dbReference>
<evidence type="ECO:0000256" key="4">
    <source>
        <dbReference type="ARBA" id="ARBA00023098"/>
    </source>
</evidence>
<keyword evidence="4" id="KW-0443">Lipid metabolism</keyword>
<evidence type="ECO:0000256" key="5">
    <source>
        <dbReference type="ARBA" id="ARBA00023235"/>
    </source>
</evidence>
<dbReference type="PANTHER" id="PTHR43149">
    <property type="entry name" value="ENOYL-COA HYDRATASE"/>
    <property type="match status" value="1"/>
</dbReference>
<dbReference type="InterPro" id="IPR018376">
    <property type="entry name" value="Enoyl-CoA_hyd/isom_CS"/>
</dbReference>
<dbReference type="PROSITE" id="PS00166">
    <property type="entry name" value="ENOYL_COA_HYDRATASE"/>
    <property type="match status" value="1"/>
</dbReference>
<accession>A0ABN8EGB6</accession>
<proteinExistence type="inferred from homology"/>
<dbReference type="InterPro" id="IPR014748">
    <property type="entry name" value="Enoyl-CoA_hydra_C"/>
</dbReference>
<keyword evidence="3" id="KW-0276">Fatty acid metabolism</keyword>
<dbReference type="EMBL" id="OU963918">
    <property type="protein sequence ID" value="CAH0687326.1"/>
    <property type="molecule type" value="Genomic_DNA"/>
</dbReference>
<dbReference type="CDD" id="cd06558">
    <property type="entry name" value="crotonase-like"/>
    <property type="match status" value="1"/>
</dbReference>
<dbReference type="Gene3D" id="1.10.12.10">
    <property type="entry name" value="Lyase 2-enoyl-coa Hydratase, Chain A, domain 2"/>
    <property type="match status" value="1"/>
</dbReference>
<dbReference type="Pfam" id="PF00378">
    <property type="entry name" value="ECH_1"/>
    <property type="match status" value="1"/>
</dbReference>
<name>A0ABN8EGB6_CHISP</name>
<evidence type="ECO:0000256" key="6">
    <source>
        <dbReference type="RuleBase" id="RU003707"/>
    </source>
</evidence>
<evidence type="ECO:0000313" key="8">
    <source>
        <dbReference type="Proteomes" id="UP001153292"/>
    </source>
</evidence>
<comment type="pathway">
    <text evidence="1">Lipid metabolism; fatty acid beta-oxidation.</text>
</comment>
<dbReference type="InterPro" id="IPR045002">
    <property type="entry name" value="Ech1-like"/>
</dbReference>
<evidence type="ECO:0000256" key="3">
    <source>
        <dbReference type="ARBA" id="ARBA00022832"/>
    </source>
</evidence>
<organism evidence="7 8">
    <name type="scientific">Chilo suppressalis</name>
    <name type="common">Asiatic rice borer moth</name>
    <dbReference type="NCBI Taxonomy" id="168631"/>
    <lineage>
        <taxon>Eukaryota</taxon>
        <taxon>Metazoa</taxon>
        <taxon>Ecdysozoa</taxon>
        <taxon>Arthropoda</taxon>
        <taxon>Hexapoda</taxon>
        <taxon>Insecta</taxon>
        <taxon>Pterygota</taxon>
        <taxon>Neoptera</taxon>
        <taxon>Endopterygota</taxon>
        <taxon>Lepidoptera</taxon>
        <taxon>Glossata</taxon>
        <taxon>Ditrysia</taxon>
        <taxon>Pyraloidea</taxon>
        <taxon>Crambidae</taxon>
        <taxon>Crambinae</taxon>
        <taxon>Chilo</taxon>
    </lineage>
</organism>
<dbReference type="PANTHER" id="PTHR43149:SF1">
    <property type="entry name" value="DELTA(3,5)-DELTA(2,4)-DIENOYL-COA ISOMERASE, MITOCHONDRIAL"/>
    <property type="match status" value="1"/>
</dbReference>
<dbReference type="Gene3D" id="3.90.226.10">
    <property type="entry name" value="2-enoyl-CoA Hydratase, Chain A, domain 1"/>
    <property type="match status" value="1"/>
</dbReference>
<evidence type="ECO:0008006" key="9">
    <source>
        <dbReference type="Google" id="ProtNLM"/>
    </source>
</evidence>
<sequence>MHTLTKIFSNKFSIYGAVIRFASSLPKYETLTVSVPRKNVYHVEMSRPQKLNTVNKVMWGDLKDCFRALHDDAECRVIVLSGQGKLFTAGIDLNSLIEYFSTANDIEDIGRRGRFLYKYIKECQDSISSLEDCIKPVLTVIHGACIGAGVDLITAADMRYCTEDAWFQVKEVEVGLAPDVGTLQRLPKVIGSASIVRELCYTARKVYAKEALDIGLVSKVLPDKESAIAHALSLAADIASKSPVAVQATKQNLVFSLEKTNAEGLEHIALLNTVNHQSEDLTKSAIAMASKGDKPEFEDY</sequence>
<protein>
    <recommendedName>
        <fullName evidence="9">Delta(3,5)-Delta(2,4)-dienoyl-CoA isomerase, mitochondrial</fullName>
    </recommendedName>
</protein>
<dbReference type="SUPFAM" id="SSF52096">
    <property type="entry name" value="ClpP/crotonase"/>
    <property type="match status" value="1"/>
</dbReference>
<dbReference type="InterPro" id="IPR029045">
    <property type="entry name" value="ClpP/crotonase-like_dom_sf"/>
</dbReference>
<comment type="similarity">
    <text evidence="2 6">Belongs to the enoyl-CoA hydratase/isomerase family.</text>
</comment>
<keyword evidence="8" id="KW-1185">Reference proteome</keyword>
<keyword evidence="5" id="KW-0413">Isomerase</keyword>